<dbReference type="PANTHER" id="PTHR43031">
    <property type="entry name" value="FAD-DEPENDENT OXIDOREDUCTASE"/>
    <property type="match status" value="1"/>
</dbReference>
<proteinExistence type="predicted"/>
<keyword evidence="3" id="KW-1185">Reference proteome</keyword>
<dbReference type="SMART" id="SM00450">
    <property type="entry name" value="RHOD"/>
    <property type="match status" value="1"/>
</dbReference>
<evidence type="ECO:0000313" key="3">
    <source>
        <dbReference type="Proteomes" id="UP000014977"/>
    </source>
</evidence>
<dbReference type="PANTHER" id="PTHR43031:SF1">
    <property type="entry name" value="PYRIDINE NUCLEOTIDE-DISULPHIDE OXIDOREDUCTASE"/>
    <property type="match status" value="1"/>
</dbReference>
<name>S7T9B3_DESML</name>
<comment type="caution">
    <text evidence="2">The sequence shown here is derived from an EMBL/GenBank/DDBJ whole genome shotgun (WGS) entry which is preliminary data.</text>
</comment>
<dbReference type="AlphaFoldDB" id="S7T9B3"/>
<accession>S7T9B3</accession>
<gene>
    <name evidence="2" type="ORF">dsmv_3550</name>
</gene>
<sequence length="166" mass="18081">MIQDGKVLFKQALRQIFALVGLALLLSVGVNLWRSDGIPLVGDWSADARFSDDAGESLVVSLEEVRGLFERGDVLFVDARPESQYDEGHIQGALNLPFQEADGYFMDAADRLSAAGAIVTYCDGETCDLSHDLALFLKDMGMENVRVLVNGWTVWQEAGLPTEGGN</sequence>
<dbReference type="InterPro" id="IPR001763">
    <property type="entry name" value="Rhodanese-like_dom"/>
</dbReference>
<protein>
    <submittedName>
        <fullName evidence="2">Rhodanese-like protein</fullName>
    </submittedName>
</protein>
<dbReference type="SUPFAM" id="SSF52821">
    <property type="entry name" value="Rhodanese/Cell cycle control phosphatase"/>
    <property type="match status" value="1"/>
</dbReference>
<dbReference type="Gene3D" id="3.40.250.10">
    <property type="entry name" value="Rhodanese-like domain"/>
    <property type="match status" value="1"/>
</dbReference>
<dbReference type="PATRIC" id="fig|1121405.3.peg.4148"/>
<feature type="domain" description="Rhodanese" evidence="1">
    <location>
        <begin position="70"/>
        <end position="164"/>
    </location>
</feature>
<dbReference type="PROSITE" id="PS50206">
    <property type="entry name" value="RHODANESE_3"/>
    <property type="match status" value="1"/>
</dbReference>
<dbReference type="EMBL" id="ATHJ01000129">
    <property type="protein sequence ID" value="EPR33201.1"/>
    <property type="molecule type" value="Genomic_DNA"/>
</dbReference>
<dbReference type="RefSeq" id="WP_020878706.1">
    <property type="nucleotide sequence ID" value="NZ_ATHJ01000129.1"/>
</dbReference>
<dbReference type="CDD" id="cd00158">
    <property type="entry name" value="RHOD"/>
    <property type="match status" value="1"/>
</dbReference>
<evidence type="ECO:0000313" key="2">
    <source>
        <dbReference type="EMBL" id="EPR33201.1"/>
    </source>
</evidence>
<dbReference type="Pfam" id="PF00581">
    <property type="entry name" value="Rhodanese"/>
    <property type="match status" value="1"/>
</dbReference>
<dbReference type="eggNOG" id="COG0607">
    <property type="taxonomic scope" value="Bacteria"/>
</dbReference>
<organism evidence="2 3">
    <name type="scientific">Desulfococcus multivorans DSM 2059</name>
    <dbReference type="NCBI Taxonomy" id="1121405"/>
    <lineage>
        <taxon>Bacteria</taxon>
        <taxon>Pseudomonadati</taxon>
        <taxon>Thermodesulfobacteriota</taxon>
        <taxon>Desulfobacteria</taxon>
        <taxon>Desulfobacterales</taxon>
        <taxon>Desulfococcaceae</taxon>
        <taxon>Desulfococcus</taxon>
    </lineage>
</organism>
<evidence type="ECO:0000259" key="1">
    <source>
        <dbReference type="PROSITE" id="PS50206"/>
    </source>
</evidence>
<dbReference type="InterPro" id="IPR036873">
    <property type="entry name" value="Rhodanese-like_dom_sf"/>
</dbReference>
<dbReference type="InterPro" id="IPR050229">
    <property type="entry name" value="GlpE_sulfurtransferase"/>
</dbReference>
<dbReference type="Proteomes" id="UP000014977">
    <property type="component" value="Unassembled WGS sequence"/>
</dbReference>
<reference evidence="2 3" key="1">
    <citation type="journal article" date="2013" name="Genome Announc.">
        <title>Draft genome sequences for three mercury-methylating, sulfate-reducing bacteria.</title>
        <authorList>
            <person name="Brown S.D."/>
            <person name="Hurt R.A.Jr."/>
            <person name="Gilmour C.C."/>
            <person name="Elias D.A."/>
        </authorList>
    </citation>
    <scope>NUCLEOTIDE SEQUENCE [LARGE SCALE GENOMIC DNA]</scope>
    <source>
        <strain evidence="2 3">DSM 2059</strain>
    </source>
</reference>
<dbReference type="STRING" id="897.B2D07_14730"/>